<evidence type="ECO:0000256" key="3">
    <source>
        <dbReference type="ARBA" id="ARBA00022729"/>
    </source>
</evidence>
<dbReference type="PATRIC" id="fig|1423735.3.peg.138"/>
<feature type="chain" id="PRO_5038924349" evidence="4">
    <location>
        <begin position="22"/>
        <end position="406"/>
    </location>
</feature>
<organism evidence="5 6">
    <name type="scientific">Lapidilactobacillus concavus DSM 17758</name>
    <dbReference type="NCBI Taxonomy" id="1423735"/>
    <lineage>
        <taxon>Bacteria</taxon>
        <taxon>Bacillati</taxon>
        <taxon>Bacillota</taxon>
        <taxon>Bacilli</taxon>
        <taxon>Lactobacillales</taxon>
        <taxon>Lactobacillaceae</taxon>
        <taxon>Lapidilactobacillus</taxon>
    </lineage>
</organism>
<name>A0A0R1W5Q7_9LACO</name>
<proteinExistence type="inferred from homology"/>
<dbReference type="GO" id="GO:0015768">
    <property type="term" value="P:maltose transport"/>
    <property type="evidence" value="ECO:0007669"/>
    <property type="project" value="TreeGrafter"/>
</dbReference>
<evidence type="ECO:0000256" key="2">
    <source>
        <dbReference type="ARBA" id="ARBA00022448"/>
    </source>
</evidence>
<dbReference type="GO" id="GO:0055052">
    <property type="term" value="C:ATP-binding cassette (ABC) transporter complex, substrate-binding subunit-containing"/>
    <property type="evidence" value="ECO:0007669"/>
    <property type="project" value="TreeGrafter"/>
</dbReference>
<evidence type="ECO:0000313" key="6">
    <source>
        <dbReference type="Proteomes" id="UP000051315"/>
    </source>
</evidence>
<evidence type="ECO:0000256" key="1">
    <source>
        <dbReference type="ARBA" id="ARBA00008520"/>
    </source>
</evidence>
<dbReference type="Gene3D" id="3.40.190.10">
    <property type="entry name" value="Periplasmic binding protein-like II"/>
    <property type="match status" value="2"/>
</dbReference>
<protein>
    <submittedName>
        <fullName evidence="5">Maltose ABC transporter substrate binding protein</fullName>
    </submittedName>
</protein>
<evidence type="ECO:0000313" key="5">
    <source>
        <dbReference type="EMBL" id="KRM12935.1"/>
    </source>
</evidence>
<comment type="similarity">
    <text evidence="1">Belongs to the bacterial solute-binding protein 1 family.</text>
</comment>
<sequence length="406" mass="43516">MKSWKKIVVAGASVLALATVASIDSQSVSAAKAKPKGNITLWVDTNNVPSYKKLVKKFEKKYPKVKVKVSTSPSGSASAKTDLAKDPSKAADVFKAPNDQLGAMFSAGYINPLSPSAKKWVKKNDVKLAGKAVTWKGQYLAYPQDEQANIIYYNKSKLNATQVKTWKSLTATGVIGTDFTNAYNWYPAFLSNGTYLYGKNGEKLKGTKVNNAKGVQVMTWLAAQKSNKGVRQSGAALLSDLEAGKTSAILDGPWDGKSVKKMLGDDFGVSILPKIDFGSGKEKQMKAFAGVGTLAVNAKSKHQLAAATLAQYLSNHKSQVALYKGTNAIPVSKKAQKNKAIKADPVAKAVIKQANRSTVMPKMDQMASFWNLAAPLIDNAYKGKTPASQYKTQLASFEKGISGSSK</sequence>
<evidence type="ECO:0000256" key="4">
    <source>
        <dbReference type="SAM" id="SignalP"/>
    </source>
</evidence>
<keyword evidence="2" id="KW-0813">Transport</keyword>
<dbReference type="AlphaFoldDB" id="A0A0R1W5Q7"/>
<dbReference type="Proteomes" id="UP000051315">
    <property type="component" value="Unassembled WGS sequence"/>
</dbReference>
<feature type="signal peptide" evidence="4">
    <location>
        <begin position="1"/>
        <end position="21"/>
    </location>
</feature>
<comment type="caution">
    <text evidence="5">The sequence shown here is derived from an EMBL/GenBank/DDBJ whole genome shotgun (WGS) entry which is preliminary data.</text>
</comment>
<dbReference type="PANTHER" id="PTHR30061:SF50">
    <property type="entry name" value="MALTOSE_MALTODEXTRIN-BINDING PERIPLASMIC PROTEIN"/>
    <property type="match status" value="1"/>
</dbReference>
<keyword evidence="3 4" id="KW-0732">Signal</keyword>
<dbReference type="EMBL" id="AZFX01000010">
    <property type="protein sequence ID" value="KRM12935.1"/>
    <property type="molecule type" value="Genomic_DNA"/>
</dbReference>
<dbReference type="RefSeq" id="WP_057823436.1">
    <property type="nucleotide sequence ID" value="NZ_AZFX01000010.1"/>
</dbReference>
<accession>A0A0R1W5Q7</accession>
<dbReference type="STRING" id="1423735.FC15_GL000136"/>
<dbReference type="PANTHER" id="PTHR30061">
    <property type="entry name" value="MALTOSE-BINDING PERIPLASMIC PROTEIN"/>
    <property type="match status" value="1"/>
</dbReference>
<dbReference type="OrthoDB" id="9766758at2"/>
<reference evidence="5 6" key="1">
    <citation type="journal article" date="2015" name="Genome Announc.">
        <title>Expanding the biotechnology potential of lactobacilli through comparative genomics of 213 strains and associated genera.</title>
        <authorList>
            <person name="Sun Z."/>
            <person name="Harris H.M."/>
            <person name="McCann A."/>
            <person name="Guo C."/>
            <person name="Argimon S."/>
            <person name="Zhang W."/>
            <person name="Yang X."/>
            <person name="Jeffery I.B."/>
            <person name="Cooney J.C."/>
            <person name="Kagawa T.F."/>
            <person name="Liu W."/>
            <person name="Song Y."/>
            <person name="Salvetti E."/>
            <person name="Wrobel A."/>
            <person name="Rasinkangas P."/>
            <person name="Parkhill J."/>
            <person name="Rea M.C."/>
            <person name="O'Sullivan O."/>
            <person name="Ritari J."/>
            <person name="Douillard F.P."/>
            <person name="Paul Ross R."/>
            <person name="Yang R."/>
            <person name="Briner A.E."/>
            <person name="Felis G.E."/>
            <person name="de Vos W.M."/>
            <person name="Barrangou R."/>
            <person name="Klaenhammer T.R."/>
            <person name="Caufield P.W."/>
            <person name="Cui Y."/>
            <person name="Zhang H."/>
            <person name="O'Toole P.W."/>
        </authorList>
    </citation>
    <scope>NUCLEOTIDE SEQUENCE [LARGE SCALE GENOMIC DNA]</scope>
    <source>
        <strain evidence="5 6">DSM 17758</strain>
    </source>
</reference>
<dbReference type="InterPro" id="IPR006059">
    <property type="entry name" value="SBP"/>
</dbReference>
<keyword evidence="6" id="KW-1185">Reference proteome</keyword>
<dbReference type="Pfam" id="PF13416">
    <property type="entry name" value="SBP_bac_8"/>
    <property type="match status" value="1"/>
</dbReference>
<dbReference type="GO" id="GO:1901982">
    <property type="term" value="F:maltose binding"/>
    <property type="evidence" value="ECO:0007669"/>
    <property type="project" value="TreeGrafter"/>
</dbReference>
<dbReference type="SUPFAM" id="SSF53850">
    <property type="entry name" value="Periplasmic binding protein-like II"/>
    <property type="match status" value="1"/>
</dbReference>
<dbReference type="GO" id="GO:0042956">
    <property type="term" value="P:maltodextrin transmembrane transport"/>
    <property type="evidence" value="ECO:0007669"/>
    <property type="project" value="TreeGrafter"/>
</dbReference>
<gene>
    <name evidence="5" type="ORF">FC15_GL000136</name>
</gene>